<dbReference type="InterPro" id="IPR029069">
    <property type="entry name" value="HotDog_dom_sf"/>
</dbReference>
<accession>A0ABT1UAS4</accession>
<dbReference type="RefSeq" id="WP_256617351.1">
    <property type="nucleotide sequence ID" value="NZ_JANIBK010000282.1"/>
</dbReference>
<proteinExistence type="predicted"/>
<comment type="caution">
    <text evidence="1">The sequence shown here is derived from an EMBL/GenBank/DDBJ whole genome shotgun (WGS) entry which is preliminary data.</text>
</comment>
<name>A0ABT1UAS4_9GAMM</name>
<organism evidence="1 2">
    <name type="scientific">Methylomonas rivi</name>
    <dbReference type="NCBI Taxonomy" id="2952226"/>
    <lineage>
        <taxon>Bacteria</taxon>
        <taxon>Pseudomonadati</taxon>
        <taxon>Pseudomonadota</taxon>
        <taxon>Gammaproteobacteria</taxon>
        <taxon>Methylococcales</taxon>
        <taxon>Methylococcaceae</taxon>
        <taxon>Methylomonas</taxon>
    </lineage>
</organism>
<evidence type="ECO:0000313" key="2">
    <source>
        <dbReference type="Proteomes" id="UP001524586"/>
    </source>
</evidence>
<gene>
    <name evidence="1" type="ORF">NP596_21100</name>
</gene>
<dbReference type="InterPro" id="IPR016776">
    <property type="entry name" value="ApeP-like_dehydratase"/>
</dbReference>
<dbReference type="Pfam" id="PF22817">
    <property type="entry name" value="ApeP-like"/>
    <property type="match status" value="1"/>
</dbReference>
<sequence length="163" mass="17714">MCPCSSDAAEQTADFPYAVASLLPQSGRMVLIDRVLEAGEGHITVELTVRDDGLFSAPDHSVPAWVGLEFMAQAVAAYSGYQRRLRGQAIDLGFLLGTRHYRCSAGSFRCGEKLTVRAEKIIEAANDMVVFDCRLEGDNIEATSKLNLLMPQDSQKFLAGKGV</sequence>
<protein>
    <submittedName>
        <fullName evidence="1">3-hydroxylacyl-ACP dehydratase</fullName>
    </submittedName>
</protein>
<keyword evidence="2" id="KW-1185">Reference proteome</keyword>
<dbReference type="SUPFAM" id="SSF54637">
    <property type="entry name" value="Thioesterase/thiol ester dehydrase-isomerase"/>
    <property type="match status" value="1"/>
</dbReference>
<dbReference type="PIRSF" id="PIRSF020565">
    <property type="entry name" value="3Ho_Ac_ACP_DH_prd"/>
    <property type="match status" value="1"/>
</dbReference>
<reference evidence="1 2" key="1">
    <citation type="submission" date="2022-07" db="EMBL/GenBank/DDBJ databases">
        <title>Methylomonas rivi sp. nov., Methylomonas rosea sp. nov., Methylomonas aureus sp. nov. and Methylomonas subterranea sp. nov., four novel methanotrophs isolated from a freshwater creek and the deep terrestrial subsurface.</title>
        <authorList>
            <person name="Abin C."/>
            <person name="Sankaranarayanan K."/>
            <person name="Garner C."/>
            <person name="Sindelar R."/>
            <person name="Kotary K."/>
            <person name="Garner R."/>
            <person name="Barclay S."/>
            <person name="Lawson P."/>
            <person name="Krumholz L."/>
        </authorList>
    </citation>
    <scope>NUCLEOTIDE SEQUENCE [LARGE SCALE GENOMIC DNA]</scope>
    <source>
        <strain evidence="1 2">WSC-6</strain>
    </source>
</reference>
<dbReference type="Gene3D" id="3.10.129.10">
    <property type="entry name" value="Hotdog Thioesterase"/>
    <property type="match status" value="1"/>
</dbReference>
<evidence type="ECO:0000313" key="1">
    <source>
        <dbReference type="EMBL" id="MCQ8130965.1"/>
    </source>
</evidence>
<dbReference type="Proteomes" id="UP001524586">
    <property type="component" value="Unassembled WGS sequence"/>
</dbReference>
<dbReference type="EMBL" id="JANIBK010000282">
    <property type="protein sequence ID" value="MCQ8130965.1"/>
    <property type="molecule type" value="Genomic_DNA"/>
</dbReference>